<accession>A0AAV9I0W8</accession>
<dbReference type="InterPro" id="IPR011009">
    <property type="entry name" value="Kinase-like_dom_sf"/>
</dbReference>
<dbReference type="InterPro" id="IPR051678">
    <property type="entry name" value="AGP_Transferase"/>
</dbReference>
<evidence type="ECO:0000313" key="2">
    <source>
        <dbReference type="EMBL" id="KAK4466049.1"/>
    </source>
</evidence>
<dbReference type="Proteomes" id="UP001321749">
    <property type="component" value="Unassembled WGS sequence"/>
</dbReference>
<dbReference type="PANTHER" id="PTHR21310">
    <property type="entry name" value="AMINOGLYCOSIDE PHOSPHOTRANSFERASE-RELATED-RELATED"/>
    <property type="match status" value="1"/>
</dbReference>
<proteinExistence type="predicted"/>
<dbReference type="PANTHER" id="PTHR21310:SF58">
    <property type="entry name" value="AMINOGLYCOSIDE PHOSPHOTRANSFERASE DOMAIN-CONTAINING PROTEIN"/>
    <property type="match status" value="1"/>
</dbReference>
<protein>
    <recommendedName>
        <fullName evidence="1">Aminoglycoside phosphotransferase domain-containing protein</fullName>
    </recommendedName>
</protein>
<dbReference type="Pfam" id="PF01636">
    <property type="entry name" value="APH"/>
    <property type="match status" value="1"/>
</dbReference>
<sequence>MDTTGNEVQDALSLIESAGLPYPSGPLLESFVTEALNPVVAARFAKPRLLLGEGSLLASDWSYIVQSITQNGSTPPKPDSAALEDITKRDGHKCCVTGKPGTRRDPLIVAPILPVPSGWITHRAGINDMLGAFFGPPYRDWWLSYVRNPEFVPPHSNHWLVRESAAMALARGSVKLDRCQPSMVEYKIEFVGIIPEEPIEVDGLYPLLGDHSRQNIQKVDPRFIGSHARLCKAIQFLDIAKTMSVNKPQHPPPNSYRARATRHMTTAPRIPFAAFSRLFSGALLLTWRTIPAGARFAAYGLLHKFGQLVYGEDHPYVQKLPFGLYLKYHEQSAVARNEFNALRVVCRHTSVPTPSALDVALGPTDSFSSPVYLLTTTIRGLPLTRCFYVLSDQDFERIATQLKDYIAQLRDIPSSFPPDKTICNTLGEACRDTRICGERPVGPFADEAAFSQVVRFSDDPARRGHKTVFTHADLNPRNILVDRITRPDGTTGWEVSGIVDWESAGHYPEYWEYTKAMFEGFRWPKRYNDVIHGVFKEFGDYSQELDVEKRSWESGDAV</sequence>
<dbReference type="CDD" id="cd05120">
    <property type="entry name" value="APH_ChoK_like"/>
    <property type="match status" value="1"/>
</dbReference>
<reference evidence="2" key="1">
    <citation type="journal article" date="2023" name="Mol. Phylogenet. Evol.">
        <title>Genome-scale phylogeny and comparative genomics of the fungal order Sordariales.</title>
        <authorList>
            <person name="Hensen N."/>
            <person name="Bonometti L."/>
            <person name="Westerberg I."/>
            <person name="Brannstrom I.O."/>
            <person name="Guillou S."/>
            <person name="Cros-Aarteil S."/>
            <person name="Calhoun S."/>
            <person name="Haridas S."/>
            <person name="Kuo A."/>
            <person name="Mondo S."/>
            <person name="Pangilinan J."/>
            <person name="Riley R."/>
            <person name="LaButti K."/>
            <person name="Andreopoulos B."/>
            <person name="Lipzen A."/>
            <person name="Chen C."/>
            <person name="Yan M."/>
            <person name="Daum C."/>
            <person name="Ng V."/>
            <person name="Clum A."/>
            <person name="Steindorff A."/>
            <person name="Ohm R.A."/>
            <person name="Martin F."/>
            <person name="Silar P."/>
            <person name="Natvig D.O."/>
            <person name="Lalanne C."/>
            <person name="Gautier V."/>
            <person name="Ament-Velasquez S.L."/>
            <person name="Kruys A."/>
            <person name="Hutchinson M.I."/>
            <person name="Powell A.J."/>
            <person name="Barry K."/>
            <person name="Miller A.N."/>
            <person name="Grigoriev I.V."/>
            <person name="Debuchy R."/>
            <person name="Gladieux P."/>
            <person name="Hiltunen Thoren M."/>
            <person name="Johannesson H."/>
        </authorList>
    </citation>
    <scope>NUCLEOTIDE SEQUENCE</scope>
    <source>
        <strain evidence="2">PSN324</strain>
    </source>
</reference>
<dbReference type="Gene3D" id="3.90.1200.10">
    <property type="match status" value="1"/>
</dbReference>
<dbReference type="SUPFAM" id="SSF56112">
    <property type="entry name" value="Protein kinase-like (PK-like)"/>
    <property type="match status" value="1"/>
</dbReference>
<dbReference type="InterPro" id="IPR002575">
    <property type="entry name" value="Aminoglycoside_PTrfase"/>
</dbReference>
<organism evidence="2 3">
    <name type="scientific">Cladorrhinum samala</name>
    <dbReference type="NCBI Taxonomy" id="585594"/>
    <lineage>
        <taxon>Eukaryota</taxon>
        <taxon>Fungi</taxon>
        <taxon>Dikarya</taxon>
        <taxon>Ascomycota</taxon>
        <taxon>Pezizomycotina</taxon>
        <taxon>Sordariomycetes</taxon>
        <taxon>Sordariomycetidae</taxon>
        <taxon>Sordariales</taxon>
        <taxon>Podosporaceae</taxon>
        <taxon>Cladorrhinum</taxon>
    </lineage>
</organism>
<evidence type="ECO:0000259" key="1">
    <source>
        <dbReference type="Pfam" id="PF01636"/>
    </source>
</evidence>
<evidence type="ECO:0000313" key="3">
    <source>
        <dbReference type="Proteomes" id="UP001321749"/>
    </source>
</evidence>
<dbReference type="EMBL" id="MU864934">
    <property type="protein sequence ID" value="KAK4466049.1"/>
    <property type="molecule type" value="Genomic_DNA"/>
</dbReference>
<gene>
    <name evidence="2" type="ORF">QBC42DRAFT_293668</name>
</gene>
<feature type="domain" description="Aminoglycoside phosphotransferase" evidence="1">
    <location>
        <begin position="331"/>
        <end position="517"/>
    </location>
</feature>
<reference evidence="2" key="2">
    <citation type="submission" date="2023-06" db="EMBL/GenBank/DDBJ databases">
        <authorList>
            <consortium name="Lawrence Berkeley National Laboratory"/>
            <person name="Mondo S.J."/>
            <person name="Hensen N."/>
            <person name="Bonometti L."/>
            <person name="Westerberg I."/>
            <person name="Brannstrom I.O."/>
            <person name="Guillou S."/>
            <person name="Cros-Aarteil S."/>
            <person name="Calhoun S."/>
            <person name="Haridas S."/>
            <person name="Kuo A."/>
            <person name="Pangilinan J."/>
            <person name="Riley R."/>
            <person name="Labutti K."/>
            <person name="Andreopoulos B."/>
            <person name="Lipzen A."/>
            <person name="Chen C."/>
            <person name="Yanf M."/>
            <person name="Daum C."/>
            <person name="Ng V."/>
            <person name="Clum A."/>
            <person name="Steindorff A."/>
            <person name="Ohm R."/>
            <person name="Martin F."/>
            <person name="Silar P."/>
            <person name="Natvig D."/>
            <person name="Lalanne C."/>
            <person name="Gautier V."/>
            <person name="Ament-Velasquez S.L."/>
            <person name="Kruys A."/>
            <person name="Hutchinson M.I."/>
            <person name="Powell A.J."/>
            <person name="Barry K."/>
            <person name="Miller A.N."/>
            <person name="Grigoriev I.V."/>
            <person name="Debuchy R."/>
            <person name="Gladieux P."/>
            <person name="Thoren M.H."/>
            <person name="Johannesson H."/>
        </authorList>
    </citation>
    <scope>NUCLEOTIDE SEQUENCE</scope>
    <source>
        <strain evidence="2">PSN324</strain>
    </source>
</reference>
<dbReference type="AlphaFoldDB" id="A0AAV9I0W8"/>
<keyword evidence="3" id="KW-1185">Reference proteome</keyword>
<name>A0AAV9I0W8_9PEZI</name>
<comment type="caution">
    <text evidence="2">The sequence shown here is derived from an EMBL/GenBank/DDBJ whole genome shotgun (WGS) entry which is preliminary data.</text>
</comment>